<keyword evidence="4" id="KW-1133">Transmembrane helix</keyword>
<evidence type="ECO:0000313" key="5">
    <source>
        <dbReference type="EMBL" id="KAF0803378.1"/>
    </source>
</evidence>
<gene>
    <name evidence="5" type="ORF">A6D6_03717</name>
</gene>
<proteinExistence type="predicted"/>
<reference evidence="5 6" key="1">
    <citation type="submission" date="2012-09" db="EMBL/GenBank/DDBJ databases">
        <title>Genome Sequence of alkane-degrading Bacterium Alcanivorax sp. 6-D-6.</title>
        <authorList>
            <person name="Lai Q."/>
            <person name="Shao Z."/>
        </authorList>
    </citation>
    <scope>NUCLEOTIDE SEQUENCE [LARGE SCALE GENOMIC DNA]</scope>
    <source>
        <strain evidence="5 6">6-D-6</strain>
    </source>
</reference>
<keyword evidence="4" id="KW-0472">Membrane</keyword>
<evidence type="ECO:0000256" key="1">
    <source>
        <dbReference type="ARBA" id="ARBA00022679"/>
    </source>
</evidence>
<dbReference type="SUPFAM" id="SSF51161">
    <property type="entry name" value="Trimeric LpxA-like enzymes"/>
    <property type="match status" value="1"/>
</dbReference>
<dbReference type="Pfam" id="PF14602">
    <property type="entry name" value="Hexapep_2"/>
    <property type="match status" value="1"/>
</dbReference>
<keyword evidence="2" id="KW-0677">Repeat</keyword>
<evidence type="ECO:0000256" key="3">
    <source>
        <dbReference type="ARBA" id="ARBA00023315"/>
    </source>
</evidence>
<organism evidence="5 6">
    <name type="scientific">Alcanivorax xiamenensis</name>
    <dbReference type="NCBI Taxonomy" id="1177156"/>
    <lineage>
        <taxon>Bacteria</taxon>
        <taxon>Pseudomonadati</taxon>
        <taxon>Pseudomonadota</taxon>
        <taxon>Gammaproteobacteria</taxon>
        <taxon>Oceanospirillales</taxon>
        <taxon>Alcanivoracaceae</taxon>
        <taxon>Alcanivorax</taxon>
    </lineage>
</organism>
<dbReference type="PROSITE" id="PS00101">
    <property type="entry name" value="HEXAPEP_TRANSFERASES"/>
    <property type="match status" value="1"/>
</dbReference>
<evidence type="ECO:0000313" key="6">
    <source>
        <dbReference type="Proteomes" id="UP000771797"/>
    </source>
</evidence>
<keyword evidence="3" id="KW-0012">Acyltransferase</keyword>
<dbReference type="InterPro" id="IPR018357">
    <property type="entry name" value="Hexapep_transf_CS"/>
</dbReference>
<comment type="caution">
    <text evidence="5">The sequence shown here is derived from an EMBL/GenBank/DDBJ whole genome shotgun (WGS) entry which is preliminary data.</text>
</comment>
<dbReference type="InterPro" id="IPR001451">
    <property type="entry name" value="Hexapep"/>
</dbReference>
<accession>A0ABQ6Y4E7</accession>
<evidence type="ECO:0000256" key="2">
    <source>
        <dbReference type="ARBA" id="ARBA00022737"/>
    </source>
</evidence>
<dbReference type="PANTHER" id="PTHR23416">
    <property type="entry name" value="SIALIC ACID SYNTHASE-RELATED"/>
    <property type="match status" value="1"/>
</dbReference>
<feature type="transmembrane region" description="Helical" evidence="4">
    <location>
        <begin position="7"/>
        <end position="24"/>
    </location>
</feature>
<dbReference type="CDD" id="cd04647">
    <property type="entry name" value="LbH_MAT_like"/>
    <property type="match status" value="1"/>
</dbReference>
<dbReference type="InterPro" id="IPR011004">
    <property type="entry name" value="Trimer_LpxA-like_sf"/>
</dbReference>
<evidence type="ECO:0000256" key="4">
    <source>
        <dbReference type="SAM" id="Phobius"/>
    </source>
</evidence>
<keyword evidence="6" id="KW-1185">Reference proteome</keyword>
<dbReference type="InterPro" id="IPR051159">
    <property type="entry name" value="Hexapeptide_acetyltransf"/>
</dbReference>
<dbReference type="Proteomes" id="UP000771797">
    <property type="component" value="Unassembled WGS sequence"/>
</dbReference>
<keyword evidence="1" id="KW-0808">Transferase</keyword>
<keyword evidence="4" id="KW-0812">Transmembrane</keyword>
<dbReference type="EMBL" id="AQPF01000051">
    <property type="protein sequence ID" value="KAF0803378.1"/>
    <property type="molecule type" value="Genomic_DNA"/>
</dbReference>
<sequence>MQLISRLRFFVVYVFFKVNFFVFGKDISFLGLPKLSYDTRFVRGRRVTVGYRFFCGRNCHIAAPAQIGDDVMFAGDVALVGGDHKFDEVSVPMNAAGRDVMKDIIIEDDVWVGFRAVILHGVHIGKGAVIAAGSIVTKNVDSYSIVAGNPAKHIRYRKMP</sequence>
<protein>
    <submittedName>
        <fullName evidence="5">Galactoside O-acetyltransferase</fullName>
    </submittedName>
</protein>
<name>A0ABQ6Y4E7_9GAMM</name>
<dbReference type="Gene3D" id="2.160.10.10">
    <property type="entry name" value="Hexapeptide repeat proteins"/>
    <property type="match status" value="1"/>
</dbReference>